<name>A0A0G1KGY0_9BACT</name>
<evidence type="ECO:0000259" key="13">
    <source>
        <dbReference type="SMART" id="SM00836"/>
    </source>
</evidence>
<dbReference type="InterPro" id="IPR001278">
    <property type="entry name" value="Arg-tRNA-ligase"/>
</dbReference>
<dbReference type="Proteomes" id="UP000034032">
    <property type="component" value="Unassembled WGS sequence"/>
</dbReference>
<reference evidence="15 16" key="1">
    <citation type="journal article" date="2015" name="Nature">
        <title>rRNA introns, odd ribosomes, and small enigmatic genomes across a large radiation of phyla.</title>
        <authorList>
            <person name="Brown C.T."/>
            <person name="Hug L.A."/>
            <person name="Thomas B.C."/>
            <person name="Sharon I."/>
            <person name="Castelle C.J."/>
            <person name="Singh A."/>
            <person name="Wilkins M.J."/>
            <person name="Williams K.H."/>
            <person name="Banfield J.F."/>
        </authorList>
    </citation>
    <scope>NUCLEOTIDE SEQUENCE [LARGE SCALE GENOMIC DNA]</scope>
</reference>
<protein>
    <recommendedName>
        <fullName evidence="11">Arginine--tRNA ligase</fullName>
        <ecNumber evidence="11">6.1.1.19</ecNumber>
    </recommendedName>
    <alternativeName>
        <fullName evidence="11">Arginyl-tRNA synthetase</fullName>
        <shortName evidence="11">ArgRS</shortName>
    </alternativeName>
</protein>
<dbReference type="Gene3D" id="3.30.1360.70">
    <property type="entry name" value="Arginyl tRNA synthetase N-terminal domain"/>
    <property type="match status" value="1"/>
</dbReference>
<dbReference type="PANTHER" id="PTHR11956">
    <property type="entry name" value="ARGINYL-TRNA SYNTHETASE"/>
    <property type="match status" value="1"/>
</dbReference>
<evidence type="ECO:0000256" key="8">
    <source>
        <dbReference type="ARBA" id="ARBA00022917"/>
    </source>
</evidence>
<dbReference type="NCBIfam" id="TIGR00456">
    <property type="entry name" value="argS"/>
    <property type="match status" value="1"/>
</dbReference>
<dbReference type="GO" id="GO:0006420">
    <property type="term" value="P:arginyl-tRNA aminoacylation"/>
    <property type="evidence" value="ECO:0007669"/>
    <property type="project" value="UniProtKB-UniRule"/>
</dbReference>
<dbReference type="GO" id="GO:0005737">
    <property type="term" value="C:cytoplasm"/>
    <property type="evidence" value="ECO:0007669"/>
    <property type="project" value="UniProtKB-SubCell"/>
</dbReference>
<keyword evidence="4 11" id="KW-0963">Cytoplasm</keyword>
<dbReference type="GO" id="GO:0004814">
    <property type="term" value="F:arginine-tRNA ligase activity"/>
    <property type="evidence" value="ECO:0007669"/>
    <property type="project" value="UniProtKB-UniRule"/>
</dbReference>
<evidence type="ECO:0000256" key="4">
    <source>
        <dbReference type="ARBA" id="ARBA00022490"/>
    </source>
</evidence>
<dbReference type="Gene3D" id="3.40.50.620">
    <property type="entry name" value="HUPs"/>
    <property type="match status" value="1"/>
</dbReference>
<feature type="domain" description="Arginyl tRNA synthetase N-terminal" evidence="14">
    <location>
        <begin position="2"/>
        <end position="83"/>
    </location>
</feature>
<dbReference type="InterPro" id="IPR036695">
    <property type="entry name" value="Arg-tRNA-synth_N_sf"/>
</dbReference>
<organism evidence="15 16">
    <name type="scientific">Candidatus Yanofskybacteria bacterium GW2011_GWA2_44_9</name>
    <dbReference type="NCBI Taxonomy" id="1619025"/>
    <lineage>
        <taxon>Bacteria</taxon>
        <taxon>Candidatus Yanofskyibacteriota</taxon>
    </lineage>
</organism>
<evidence type="ECO:0000256" key="3">
    <source>
        <dbReference type="ARBA" id="ARBA00011245"/>
    </source>
</evidence>
<dbReference type="Pfam" id="PF00750">
    <property type="entry name" value="tRNA-synt_1d"/>
    <property type="match status" value="1"/>
</dbReference>
<dbReference type="SUPFAM" id="SSF55190">
    <property type="entry name" value="Arginyl-tRNA synthetase (ArgRS), N-terminal 'additional' domain"/>
    <property type="match status" value="1"/>
</dbReference>
<dbReference type="InterPro" id="IPR035684">
    <property type="entry name" value="ArgRS_core"/>
</dbReference>
<dbReference type="EC" id="6.1.1.19" evidence="11"/>
<dbReference type="CDD" id="cd00671">
    <property type="entry name" value="ArgRS_core"/>
    <property type="match status" value="1"/>
</dbReference>
<dbReference type="SUPFAM" id="SSF52374">
    <property type="entry name" value="Nucleotidylyl transferase"/>
    <property type="match status" value="1"/>
</dbReference>
<dbReference type="SMART" id="SM01016">
    <property type="entry name" value="Arg_tRNA_synt_N"/>
    <property type="match status" value="1"/>
</dbReference>
<accession>A0A0G1KGY0</accession>
<sequence length="539" mass="61272">MVKHLIRQIISREYPGADFGILIPPDPNMGDYSVNLAFIVAKKEKKNPEDMARQMADQFSRDTELNKYFEKIEPAGGFINFFLSESFLHRELLKIVQEKDGFGSAKEKNFKINLEFVSANPTGPLTVANIRAASFGDALGNVLKKAGYQVTKEYYINDVGVQIRTLGESVAKRYLQLKGKDIDFEENLYQGEYIIQAAKEIKESNLIGPDENFDEVADKCRKYATQKFIDSARSSLGDLGVKFDVWFSESKLHESGEVAAVLSDLKKAGHTKEKDGAIWLVFGGDKEAVLVKSDRSTSYLMNDIAYTKNKFKRGFDRAINIWGADHHGDVPRLLAGSEALGFSPDKLKVLLHQLVLIKKQDEFQRMSKRKGEFVLLSDLLKEVGRDAIRFFFMAKDLSTHMDFDIDLAEEQSKKNPVFYIQYASARLNSIFNKSQESRESGVIKRADAGLLKEKEELGLMRKMSKFPELIEEVSETYQIHQLAQYAFELAGDFHNFYEKHRVMHDNKKLEEARLLLCWAVDLVLKNCLGLMGISAVEKM</sequence>
<dbReference type="FunFam" id="1.10.730.10:FF:000008">
    <property type="entry name" value="Arginine--tRNA ligase"/>
    <property type="match status" value="1"/>
</dbReference>
<evidence type="ECO:0000256" key="9">
    <source>
        <dbReference type="ARBA" id="ARBA00023146"/>
    </source>
</evidence>
<evidence type="ECO:0000256" key="5">
    <source>
        <dbReference type="ARBA" id="ARBA00022598"/>
    </source>
</evidence>
<keyword evidence="7 11" id="KW-0067">ATP-binding</keyword>
<dbReference type="Gene3D" id="1.10.730.10">
    <property type="entry name" value="Isoleucyl-tRNA Synthetase, Domain 1"/>
    <property type="match status" value="1"/>
</dbReference>
<dbReference type="PANTHER" id="PTHR11956:SF5">
    <property type="entry name" value="ARGININE--TRNA LIGASE, CYTOPLASMIC"/>
    <property type="match status" value="1"/>
</dbReference>
<evidence type="ECO:0000256" key="11">
    <source>
        <dbReference type="HAMAP-Rule" id="MF_00123"/>
    </source>
</evidence>
<comment type="subunit">
    <text evidence="3 11">Monomer.</text>
</comment>
<evidence type="ECO:0000256" key="2">
    <source>
        <dbReference type="ARBA" id="ARBA00005594"/>
    </source>
</evidence>
<comment type="subcellular location">
    <subcellularLocation>
        <location evidence="1 11">Cytoplasm</location>
    </subcellularLocation>
</comment>
<keyword evidence="6 11" id="KW-0547">Nucleotide-binding</keyword>
<gene>
    <name evidence="11" type="primary">argS</name>
    <name evidence="15" type="ORF">UW79_C0001G0026</name>
</gene>
<dbReference type="PRINTS" id="PR01038">
    <property type="entry name" value="TRNASYNTHARG"/>
</dbReference>
<evidence type="ECO:0000256" key="10">
    <source>
        <dbReference type="ARBA" id="ARBA00049339"/>
    </source>
</evidence>
<dbReference type="AlphaFoldDB" id="A0A0G1KGY0"/>
<dbReference type="InterPro" id="IPR009080">
    <property type="entry name" value="tRNAsynth_Ia_anticodon-bd"/>
</dbReference>
<dbReference type="Pfam" id="PF05746">
    <property type="entry name" value="DALR_1"/>
    <property type="match status" value="1"/>
</dbReference>
<dbReference type="InterPro" id="IPR014729">
    <property type="entry name" value="Rossmann-like_a/b/a_fold"/>
</dbReference>
<dbReference type="SMART" id="SM00836">
    <property type="entry name" value="DALR_1"/>
    <property type="match status" value="1"/>
</dbReference>
<comment type="similarity">
    <text evidence="2 11 12">Belongs to the class-I aminoacyl-tRNA synthetase family.</text>
</comment>
<evidence type="ECO:0000256" key="12">
    <source>
        <dbReference type="RuleBase" id="RU363038"/>
    </source>
</evidence>
<evidence type="ECO:0000313" key="15">
    <source>
        <dbReference type="EMBL" id="KKT82770.1"/>
    </source>
</evidence>
<dbReference type="SUPFAM" id="SSF47323">
    <property type="entry name" value="Anticodon-binding domain of a subclass of class I aminoacyl-tRNA synthetases"/>
    <property type="match status" value="1"/>
</dbReference>
<proteinExistence type="inferred from homology"/>
<feature type="domain" description="DALR anticodon binding" evidence="13">
    <location>
        <begin position="420"/>
        <end position="539"/>
    </location>
</feature>
<evidence type="ECO:0000256" key="7">
    <source>
        <dbReference type="ARBA" id="ARBA00022840"/>
    </source>
</evidence>
<dbReference type="PATRIC" id="fig|1619025.3.peg.28"/>
<dbReference type="GO" id="GO:0005524">
    <property type="term" value="F:ATP binding"/>
    <property type="evidence" value="ECO:0007669"/>
    <property type="project" value="UniProtKB-UniRule"/>
</dbReference>
<comment type="caution">
    <text evidence="15">The sequence shown here is derived from an EMBL/GenBank/DDBJ whole genome shotgun (WGS) entry which is preliminary data.</text>
</comment>
<dbReference type="HAMAP" id="MF_00123">
    <property type="entry name" value="Arg_tRNA_synth"/>
    <property type="match status" value="1"/>
</dbReference>
<dbReference type="EMBL" id="LCJR01000001">
    <property type="protein sequence ID" value="KKT82770.1"/>
    <property type="molecule type" value="Genomic_DNA"/>
</dbReference>
<dbReference type="InterPro" id="IPR005148">
    <property type="entry name" value="Arg-tRNA-synth_N"/>
</dbReference>
<keyword evidence="8 11" id="KW-0648">Protein biosynthesis</keyword>
<feature type="short sequence motif" description="'HIGH' region" evidence="11">
    <location>
        <begin position="119"/>
        <end position="129"/>
    </location>
</feature>
<evidence type="ECO:0000256" key="1">
    <source>
        <dbReference type="ARBA" id="ARBA00004496"/>
    </source>
</evidence>
<evidence type="ECO:0000256" key="6">
    <source>
        <dbReference type="ARBA" id="ARBA00022741"/>
    </source>
</evidence>
<evidence type="ECO:0000259" key="14">
    <source>
        <dbReference type="SMART" id="SM01016"/>
    </source>
</evidence>
<dbReference type="InterPro" id="IPR008909">
    <property type="entry name" value="DALR_anticod-bd"/>
</dbReference>
<comment type="catalytic activity">
    <reaction evidence="10 11">
        <text>tRNA(Arg) + L-arginine + ATP = L-arginyl-tRNA(Arg) + AMP + diphosphate</text>
        <dbReference type="Rhea" id="RHEA:20301"/>
        <dbReference type="Rhea" id="RHEA-COMP:9658"/>
        <dbReference type="Rhea" id="RHEA-COMP:9673"/>
        <dbReference type="ChEBI" id="CHEBI:30616"/>
        <dbReference type="ChEBI" id="CHEBI:32682"/>
        <dbReference type="ChEBI" id="CHEBI:33019"/>
        <dbReference type="ChEBI" id="CHEBI:78442"/>
        <dbReference type="ChEBI" id="CHEBI:78513"/>
        <dbReference type="ChEBI" id="CHEBI:456215"/>
        <dbReference type="EC" id="6.1.1.19"/>
    </reaction>
</comment>
<dbReference type="FunFam" id="3.40.50.620:FF:000062">
    <property type="entry name" value="Arginine--tRNA ligase"/>
    <property type="match status" value="1"/>
</dbReference>
<keyword evidence="5 11" id="KW-0436">Ligase</keyword>
<evidence type="ECO:0000313" key="16">
    <source>
        <dbReference type="Proteomes" id="UP000034032"/>
    </source>
</evidence>
<keyword evidence="9 11" id="KW-0030">Aminoacyl-tRNA synthetase</keyword>
<dbReference type="Pfam" id="PF03485">
    <property type="entry name" value="Arg_tRNA_synt_N"/>
    <property type="match status" value="1"/>
</dbReference>